<comment type="caution">
    <text evidence="2">The sequence shown here is derived from an EMBL/GenBank/DDBJ whole genome shotgun (WGS) entry which is preliminary data.</text>
</comment>
<sequence>MAGSPHSNPIRNHLSSPHRRAANGMPGRREKHRHDAAVAINCDLKVRSVRAERKQVAVRAADEYVGEIIGVLAACGLSRQNGGAERGEEEIKIAAPREHLEPANGLTPCAGN</sequence>
<feature type="region of interest" description="Disordered" evidence="1">
    <location>
        <begin position="1"/>
        <end position="33"/>
    </location>
</feature>
<reference evidence="2" key="1">
    <citation type="submission" date="2021-10" db="EMBL/GenBank/DDBJ databases">
        <title>Melipona bicolor Genome sequencing and assembly.</title>
        <authorList>
            <person name="Araujo N.S."/>
            <person name="Arias M.C."/>
        </authorList>
    </citation>
    <scope>NUCLEOTIDE SEQUENCE</scope>
    <source>
        <strain evidence="2">USP_2M_L1-L4_2017</strain>
        <tissue evidence="2">Whole body</tissue>
    </source>
</reference>
<proteinExistence type="predicted"/>
<dbReference type="Proteomes" id="UP001177670">
    <property type="component" value="Unassembled WGS sequence"/>
</dbReference>
<evidence type="ECO:0000256" key="1">
    <source>
        <dbReference type="SAM" id="MobiDB-lite"/>
    </source>
</evidence>
<dbReference type="EMBL" id="JAHYIQ010000017">
    <property type="protein sequence ID" value="KAK1124740.1"/>
    <property type="molecule type" value="Genomic_DNA"/>
</dbReference>
<evidence type="ECO:0000313" key="3">
    <source>
        <dbReference type="Proteomes" id="UP001177670"/>
    </source>
</evidence>
<accession>A0AA40FSV4</accession>
<evidence type="ECO:0000313" key="2">
    <source>
        <dbReference type="EMBL" id="KAK1124740.1"/>
    </source>
</evidence>
<name>A0AA40FSV4_9HYME</name>
<feature type="compositionally biased region" description="Polar residues" evidence="1">
    <location>
        <begin position="1"/>
        <end position="15"/>
    </location>
</feature>
<protein>
    <submittedName>
        <fullName evidence="2">Uncharacterized protein</fullName>
    </submittedName>
</protein>
<organism evidence="2 3">
    <name type="scientific">Melipona bicolor</name>
    <dbReference type="NCBI Taxonomy" id="60889"/>
    <lineage>
        <taxon>Eukaryota</taxon>
        <taxon>Metazoa</taxon>
        <taxon>Ecdysozoa</taxon>
        <taxon>Arthropoda</taxon>
        <taxon>Hexapoda</taxon>
        <taxon>Insecta</taxon>
        <taxon>Pterygota</taxon>
        <taxon>Neoptera</taxon>
        <taxon>Endopterygota</taxon>
        <taxon>Hymenoptera</taxon>
        <taxon>Apocrita</taxon>
        <taxon>Aculeata</taxon>
        <taxon>Apoidea</taxon>
        <taxon>Anthophila</taxon>
        <taxon>Apidae</taxon>
        <taxon>Melipona</taxon>
    </lineage>
</organism>
<gene>
    <name evidence="2" type="ORF">K0M31_006102</name>
</gene>
<keyword evidence="3" id="KW-1185">Reference proteome</keyword>
<dbReference type="AlphaFoldDB" id="A0AA40FSV4"/>